<keyword evidence="4" id="KW-1185">Reference proteome</keyword>
<dbReference type="Gene3D" id="1.10.510.10">
    <property type="entry name" value="Transferase(Phosphotransferase) domain 1"/>
    <property type="match status" value="1"/>
</dbReference>
<feature type="region of interest" description="Disordered" evidence="1">
    <location>
        <begin position="181"/>
        <end position="200"/>
    </location>
</feature>
<dbReference type="GO" id="GO:0005524">
    <property type="term" value="F:ATP binding"/>
    <property type="evidence" value="ECO:0007669"/>
    <property type="project" value="InterPro"/>
</dbReference>
<organism evidence="3 4">
    <name type="scientific">Claviceps pazoutovae</name>
    <dbReference type="NCBI Taxonomy" id="1649127"/>
    <lineage>
        <taxon>Eukaryota</taxon>
        <taxon>Fungi</taxon>
        <taxon>Dikarya</taxon>
        <taxon>Ascomycota</taxon>
        <taxon>Pezizomycotina</taxon>
        <taxon>Sordariomycetes</taxon>
        <taxon>Hypocreomycetidae</taxon>
        <taxon>Hypocreales</taxon>
        <taxon>Clavicipitaceae</taxon>
        <taxon>Claviceps</taxon>
    </lineage>
</organism>
<dbReference type="OrthoDB" id="4062651at2759"/>
<evidence type="ECO:0000259" key="2">
    <source>
        <dbReference type="PROSITE" id="PS50011"/>
    </source>
</evidence>
<feature type="region of interest" description="Disordered" evidence="1">
    <location>
        <begin position="108"/>
        <end position="168"/>
    </location>
</feature>
<dbReference type="GO" id="GO:0004672">
    <property type="term" value="F:protein kinase activity"/>
    <property type="evidence" value="ECO:0007669"/>
    <property type="project" value="InterPro"/>
</dbReference>
<feature type="domain" description="Protein kinase" evidence="2">
    <location>
        <begin position="1"/>
        <end position="200"/>
    </location>
</feature>
<protein>
    <recommendedName>
        <fullName evidence="2">Protein kinase domain-containing protein</fullName>
    </recommendedName>
</protein>
<dbReference type="InterPro" id="IPR011009">
    <property type="entry name" value="Kinase-like_dom_sf"/>
</dbReference>
<feature type="compositionally biased region" description="Low complexity" evidence="1">
    <location>
        <begin position="108"/>
        <end position="124"/>
    </location>
</feature>
<evidence type="ECO:0000313" key="3">
    <source>
        <dbReference type="EMBL" id="KAG5931171.1"/>
    </source>
</evidence>
<sequence length="200" mass="22777">MADSTPLNKDLFLDGIERGIRHLHSLGIVHNDIHPDNVMLDEMDGPVIIDFDSWGKEGQELGPGMKKGTSEWSTNGSLYDYALFENDIFGLSKLREFIYDPSSGKLISKSTSANSSQTSTSSSSQPRRATVPKTCPMRLEQLRSHPSRETDRHCQNTITPPPPKEKEKQYKFWAWGKIKEQADKQMAEPRKQPERQRMLM</sequence>
<name>A0A9P7M6W0_9HYPO</name>
<feature type="compositionally biased region" description="Basic and acidic residues" evidence="1">
    <location>
        <begin position="140"/>
        <end position="154"/>
    </location>
</feature>
<dbReference type="PROSITE" id="PS50011">
    <property type="entry name" value="PROTEIN_KINASE_DOM"/>
    <property type="match status" value="1"/>
</dbReference>
<dbReference type="InterPro" id="IPR000719">
    <property type="entry name" value="Prot_kinase_dom"/>
</dbReference>
<comment type="caution">
    <text evidence="3">The sequence shown here is derived from an EMBL/GenBank/DDBJ whole genome shotgun (WGS) entry which is preliminary data.</text>
</comment>
<dbReference type="Proteomes" id="UP000706124">
    <property type="component" value="Unassembled WGS sequence"/>
</dbReference>
<proteinExistence type="predicted"/>
<evidence type="ECO:0000313" key="4">
    <source>
        <dbReference type="Proteomes" id="UP000706124"/>
    </source>
</evidence>
<dbReference type="AlphaFoldDB" id="A0A9P7M6W0"/>
<dbReference type="EMBL" id="SRPO01000615">
    <property type="protein sequence ID" value="KAG5931171.1"/>
    <property type="molecule type" value="Genomic_DNA"/>
</dbReference>
<dbReference type="Pfam" id="PF00069">
    <property type="entry name" value="Pkinase"/>
    <property type="match status" value="1"/>
</dbReference>
<accession>A0A9P7M6W0</accession>
<gene>
    <name evidence="3" type="ORF">E4U60_006392</name>
</gene>
<reference evidence="3 4" key="1">
    <citation type="journal article" date="2020" name="bioRxiv">
        <title>Whole genome comparisons of ergot fungi reveals the divergence and evolution of species within the genus Claviceps are the result of varying mechanisms driving genome evolution and host range expansion.</title>
        <authorList>
            <person name="Wyka S.A."/>
            <person name="Mondo S.J."/>
            <person name="Liu M."/>
            <person name="Dettman J."/>
            <person name="Nalam V."/>
            <person name="Broders K.D."/>
        </authorList>
    </citation>
    <scope>NUCLEOTIDE SEQUENCE [LARGE SCALE GENOMIC DNA]</scope>
    <source>
        <strain evidence="3 4">CCC 1485</strain>
    </source>
</reference>
<evidence type="ECO:0000256" key="1">
    <source>
        <dbReference type="SAM" id="MobiDB-lite"/>
    </source>
</evidence>
<dbReference type="SUPFAM" id="SSF56112">
    <property type="entry name" value="Protein kinase-like (PK-like)"/>
    <property type="match status" value="1"/>
</dbReference>